<dbReference type="UniPathway" id="UPA00038">
    <property type="reaction ID" value="UER00491"/>
</dbReference>
<dbReference type="SUPFAM" id="SSF48179">
    <property type="entry name" value="6-phosphogluconate dehydrogenase C-terminal domain-like"/>
    <property type="match status" value="1"/>
</dbReference>
<feature type="binding site" evidence="9">
    <location>
        <begin position="282"/>
        <end position="286"/>
    </location>
    <ligand>
        <name>substrate</name>
    </ligand>
</feature>
<dbReference type="GO" id="GO:0006065">
    <property type="term" value="P:UDP-glucuronate biosynthetic process"/>
    <property type="evidence" value="ECO:0007669"/>
    <property type="project" value="UniProtKB-UniPathway"/>
</dbReference>
<protein>
    <recommendedName>
        <fullName evidence="3 7">UDP-glucose 6-dehydrogenase</fullName>
        <ecNumber evidence="3 7">1.1.1.22</ecNumber>
    </recommendedName>
</protein>
<accession>Q0RDT9</accession>
<feature type="binding site" evidence="10">
    <location>
        <position position="104"/>
    </location>
    <ligand>
        <name>NAD(+)</name>
        <dbReference type="ChEBI" id="CHEBI:57540"/>
    </ligand>
</feature>
<sequence>MSTSDSDEDAAPAGGGPRPRLTVIGTGYLGATHAVCMAELGFEVLAVDVDHSKISRLSAGEIPFFEPDLADLLRANLATGRLRFTTSFEEIAEFGDVHFVCVGTPQRPDGYGADLSHLNAAIERLAPLLTRPCLVVGKSTVPAGTAAGIARALARLAPANAGTDADTVSDLAGVQLAWNPEFLREGFAVADTLHPDRLVFGVASPAAEGALRAAFAPVIAQGVPVIVTDYATAELVKTAANSFLATKISFINAMAEVCEAVDADVLTLAEALSHDVRIGGNFLRPGVGFGGGCLPKDIRAFQARADELGVGVALRFLREVDEINNRRRDRVVDLVAAALDGTLAHRRLLVLGAAFKPNSDDVRDSPALAVADLLARTGADVTVVDPVAIPNARRALPGVTYSETVEDVAADADAVVLLTEWRQFAELDPARLGQLVRRKLIIDARHALDGDRWRQAGWVYLAPGRPTGVIPSPVPEQRPRFGLPAAAGPDAAAVRDTEIEAPVGRRS</sequence>
<dbReference type="OrthoDB" id="5193947at2"/>
<evidence type="ECO:0000256" key="11">
    <source>
        <dbReference type="SAM" id="MobiDB-lite"/>
    </source>
</evidence>
<evidence type="ECO:0000313" key="13">
    <source>
        <dbReference type="EMBL" id="CAJ64377.1"/>
    </source>
</evidence>
<feature type="binding site" evidence="10">
    <location>
        <position position="296"/>
    </location>
    <ligand>
        <name>NAD(+)</name>
        <dbReference type="ChEBI" id="CHEBI:57540"/>
    </ligand>
</feature>
<feature type="region of interest" description="Disordered" evidence="11">
    <location>
        <begin position="470"/>
        <end position="507"/>
    </location>
</feature>
<dbReference type="InterPro" id="IPR014026">
    <property type="entry name" value="UDP-Glc/GDP-Man_DH_dimer"/>
</dbReference>
<feature type="binding site" evidence="10">
    <location>
        <position position="140"/>
    </location>
    <ligand>
        <name>NAD(+)</name>
        <dbReference type="ChEBI" id="CHEBI:57540"/>
    </ligand>
</feature>
<dbReference type="InterPro" id="IPR036220">
    <property type="entry name" value="UDP-Glc/GDP-Man_DH_C_sf"/>
</dbReference>
<dbReference type="InterPro" id="IPR001732">
    <property type="entry name" value="UDP-Glc/GDP-Man_DH_N"/>
</dbReference>
<dbReference type="PIRSF" id="PIRSF500134">
    <property type="entry name" value="UDPglc_DH_bac"/>
    <property type="match status" value="1"/>
</dbReference>
<feature type="active site" description="Nucleophile" evidence="8">
    <location>
        <position position="293"/>
    </location>
</feature>
<dbReference type="InterPro" id="IPR036291">
    <property type="entry name" value="NAD(P)-bd_dom_sf"/>
</dbReference>
<dbReference type="Proteomes" id="UP000000657">
    <property type="component" value="Chromosome"/>
</dbReference>
<dbReference type="eggNOG" id="COG1004">
    <property type="taxonomic scope" value="Bacteria"/>
</dbReference>
<keyword evidence="14" id="KW-1185">Reference proteome</keyword>
<dbReference type="Gene3D" id="3.40.50.720">
    <property type="entry name" value="NAD(P)-binding Rossmann-like Domain"/>
    <property type="match status" value="2"/>
</dbReference>
<evidence type="ECO:0000256" key="8">
    <source>
        <dbReference type="PIRSR" id="PIRSR500134-1"/>
    </source>
</evidence>
<gene>
    <name evidence="13" type="primary">udgA</name>
    <name evidence="13" type="ordered locus">FRAAL5745</name>
</gene>
<dbReference type="EMBL" id="CT573213">
    <property type="protein sequence ID" value="CAJ64377.1"/>
    <property type="molecule type" value="Genomic_DNA"/>
</dbReference>
<comment type="pathway">
    <text evidence="1">Nucleotide-sugar biosynthesis; UDP-alpha-D-glucuronate biosynthesis; UDP-alpha-D-glucuronate from UDP-alpha-D-glucose: step 1/1.</text>
</comment>
<feature type="binding site" evidence="9">
    <location>
        <begin position="182"/>
        <end position="185"/>
    </location>
    <ligand>
        <name>substrate</name>
    </ligand>
</feature>
<dbReference type="SMART" id="SM00984">
    <property type="entry name" value="UDPG_MGDP_dh_C"/>
    <property type="match status" value="1"/>
</dbReference>
<dbReference type="AlphaFoldDB" id="Q0RDT9"/>
<dbReference type="PANTHER" id="PTHR43750">
    <property type="entry name" value="UDP-GLUCOSE 6-DEHYDROGENASE TUAD"/>
    <property type="match status" value="1"/>
</dbReference>
<feature type="binding site" evidence="9">
    <location>
        <position position="237"/>
    </location>
    <ligand>
        <name>substrate</name>
    </ligand>
</feature>
<dbReference type="Pfam" id="PF03720">
    <property type="entry name" value="UDPG_MGDP_dh_C"/>
    <property type="match status" value="1"/>
</dbReference>
<name>Q0RDT9_FRAAA</name>
<evidence type="ECO:0000256" key="6">
    <source>
        <dbReference type="ARBA" id="ARBA00047473"/>
    </source>
</evidence>
<feature type="binding site" evidence="10">
    <location>
        <position position="53"/>
    </location>
    <ligand>
        <name>NAD(+)</name>
        <dbReference type="ChEBI" id="CHEBI:57540"/>
    </ligand>
</feature>
<organism evidence="13 14">
    <name type="scientific">Frankia alni (strain DSM 45986 / CECT 9034 / ACN14a)</name>
    <dbReference type="NCBI Taxonomy" id="326424"/>
    <lineage>
        <taxon>Bacteria</taxon>
        <taxon>Bacillati</taxon>
        <taxon>Actinomycetota</taxon>
        <taxon>Actinomycetes</taxon>
        <taxon>Frankiales</taxon>
        <taxon>Frankiaceae</taxon>
        <taxon>Frankia</taxon>
    </lineage>
</organism>
<dbReference type="KEGG" id="fal:FRAAL5745"/>
<dbReference type="RefSeq" id="WP_011606819.1">
    <property type="nucleotide sequence ID" value="NC_008278.1"/>
</dbReference>
<evidence type="ECO:0000256" key="4">
    <source>
        <dbReference type="ARBA" id="ARBA00023002"/>
    </source>
</evidence>
<comment type="catalytic activity">
    <reaction evidence="6 7">
        <text>UDP-alpha-D-glucose + 2 NAD(+) + H2O = UDP-alpha-D-glucuronate + 2 NADH + 3 H(+)</text>
        <dbReference type="Rhea" id="RHEA:23596"/>
        <dbReference type="ChEBI" id="CHEBI:15377"/>
        <dbReference type="ChEBI" id="CHEBI:15378"/>
        <dbReference type="ChEBI" id="CHEBI:57540"/>
        <dbReference type="ChEBI" id="CHEBI:57945"/>
        <dbReference type="ChEBI" id="CHEBI:58052"/>
        <dbReference type="ChEBI" id="CHEBI:58885"/>
        <dbReference type="EC" id="1.1.1.22"/>
    </reaction>
</comment>
<keyword evidence="5 7" id="KW-0520">NAD</keyword>
<dbReference type="GO" id="GO:0000271">
    <property type="term" value="P:polysaccharide biosynthetic process"/>
    <property type="evidence" value="ECO:0007669"/>
    <property type="project" value="InterPro"/>
</dbReference>
<dbReference type="SUPFAM" id="SSF51735">
    <property type="entry name" value="NAD(P)-binding Rossmann-fold domains"/>
    <property type="match status" value="1"/>
</dbReference>
<dbReference type="InterPro" id="IPR008927">
    <property type="entry name" value="6-PGluconate_DH-like_C_sf"/>
</dbReference>
<proteinExistence type="inferred from homology"/>
<dbReference type="InterPro" id="IPR028357">
    <property type="entry name" value="UDPglc_DH_bac"/>
</dbReference>
<dbReference type="PANTHER" id="PTHR43750:SF3">
    <property type="entry name" value="UDP-GLUCOSE 6-DEHYDROGENASE TUAD"/>
    <property type="match status" value="1"/>
</dbReference>
<dbReference type="STRING" id="326424.FRAAL5745"/>
<feature type="binding site" evidence="9">
    <location>
        <position position="356"/>
    </location>
    <ligand>
        <name>substrate</name>
    </ligand>
</feature>
<feature type="binding site" evidence="10">
    <location>
        <position position="363"/>
    </location>
    <ligand>
        <name>NAD(+)</name>
        <dbReference type="ChEBI" id="CHEBI:57540"/>
    </ligand>
</feature>
<evidence type="ECO:0000256" key="2">
    <source>
        <dbReference type="ARBA" id="ARBA00006601"/>
    </source>
</evidence>
<evidence type="ECO:0000256" key="10">
    <source>
        <dbReference type="PIRSR" id="PIRSR500134-3"/>
    </source>
</evidence>
<feature type="binding site" evidence="10">
    <location>
        <position position="185"/>
    </location>
    <ligand>
        <name>NAD(+)</name>
        <dbReference type="ChEBI" id="CHEBI:57540"/>
    </ligand>
</feature>
<evidence type="ECO:0000313" key="14">
    <source>
        <dbReference type="Proteomes" id="UP000000657"/>
    </source>
</evidence>
<evidence type="ECO:0000256" key="5">
    <source>
        <dbReference type="ARBA" id="ARBA00023027"/>
    </source>
</evidence>
<dbReference type="GO" id="GO:0003979">
    <property type="term" value="F:UDP-glucose 6-dehydrogenase activity"/>
    <property type="evidence" value="ECO:0007669"/>
    <property type="project" value="UniProtKB-EC"/>
</dbReference>
<dbReference type="InterPro" id="IPR014027">
    <property type="entry name" value="UDP-Glc/GDP-Man_DH_C"/>
</dbReference>
<dbReference type="PIRSF" id="PIRSF000124">
    <property type="entry name" value="UDPglc_GDPman_dh"/>
    <property type="match status" value="1"/>
</dbReference>
<evidence type="ECO:0000256" key="1">
    <source>
        <dbReference type="ARBA" id="ARBA00004701"/>
    </source>
</evidence>
<evidence type="ECO:0000259" key="12">
    <source>
        <dbReference type="SMART" id="SM00984"/>
    </source>
</evidence>
<evidence type="ECO:0000256" key="3">
    <source>
        <dbReference type="ARBA" id="ARBA00012954"/>
    </source>
</evidence>
<keyword evidence="4 7" id="KW-0560">Oxidoreductase</keyword>
<dbReference type="HOGENOM" id="CLU_023810_1_2_11"/>
<dbReference type="EC" id="1.1.1.22" evidence="3 7"/>
<evidence type="ECO:0000256" key="9">
    <source>
        <dbReference type="PIRSR" id="PIRSR500134-2"/>
    </source>
</evidence>
<dbReference type="Pfam" id="PF00984">
    <property type="entry name" value="UDPG_MGDP_dh"/>
    <property type="match status" value="1"/>
</dbReference>
<dbReference type="Pfam" id="PF03721">
    <property type="entry name" value="UDPG_MGDP_dh_N"/>
    <property type="match status" value="1"/>
</dbReference>
<reference evidence="13 14" key="1">
    <citation type="journal article" date="2007" name="Genome Res.">
        <title>Genome characteristics of facultatively symbiotic Frankia sp. strains reflect host range and host plant biogeography.</title>
        <authorList>
            <person name="Normand P."/>
            <person name="Lapierre P."/>
            <person name="Tisa L.S."/>
            <person name="Gogarten J.P."/>
            <person name="Alloisio N."/>
            <person name="Bagnarol E."/>
            <person name="Bassi C.A."/>
            <person name="Berry A.M."/>
            <person name="Bickhart D.M."/>
            <person name="Choisne N."/>
            <person name="Couloux A."/>
            <person name="Cournoyer B."/>
            <person name="Cruveiller S."/>
            <person name="Daubin V."/>
            <person name="Demange N."/>
            <person name="Francino M.P."/>
            <person name="Goltsman E."/>
            <person name="Huang Y."/>
            <person name="Kopp O.R."/>
            <person name="Labarre L."/>
            <person name="Lapidus A."/>
            <person name="Lavire C."/>
            <person name="Marechal J."/>
            <person name="Martinez M."/>
            <person name="Mastronunzio J.E."/>
            <person name="Mullin B.C."/>
            <person name="Niemann J."/>
            <person name="Pujic P."/>
            <person name="Rawnsley T."/>
            <person name="Rouy Z."/>
            <person name="Schenowitz C."/>
            <person name="Sellstedt A."/>
            <person name="Tavares F."/>
            <person name="Tomkins J.P."/>
            <person name="Vallenet D."/>
            <person name="Valverde C."/>
            <person name="Wall L.G."/>
            <person name="Wang Y."/>
            <person name="Medigue C."/>
            <person name="Benson D.R."/>
        </authorList>
    </citation>
    <scope>NUCLEOTIDE SEQUENCE [LARGE SCALE GENOMIC DNA]</scope>
    <source>
        <strain evidence="14">DSM 45986 / CECT 9034 / ACN14a</strain>
    </source>
</reference>
<dbReference type="SUPFAM" id="SSF52413">
    <property type="entry name" value="UDP-glucose/GDP-mannose dehydrogenase C-terminal domain"/>
    <property type="match status" value="1"/>
</dbReference>
<dbReference type="Gene3D" id="1.20.5.100">
    <property type="entry name" value="Cytochrome c1, transmembrane anchor, C-terminal"/>
    <property type="match status" value="1"/>
</dbReference>
<feature type="binding site" evidence="9">
    <location>
        <position position="290"/>
    </location>
    <ligand>
        <name>substrate</name>
    </ligand>
</feature>
<dbReference type="InterPro" id="IPR017476">
    <property type="entry name" value="UDP-Glc/GDP-Man"/>
</dbReference>
<feature type="domain" description="UDP-glucose/GDP-mannose dehydrogenase C-terminal" evidence="12">
    <location>
        <begin position="349"/>
        <end position="450"/>
    </location>
</feature>
<evidence type="ECO:0000256" key="7">
    <source>
        <dbReference type="PIRNR" id="PIRNR000124"/>
    </source>
</evidence>
<feature type="binding site" evidence="10">
    <location>
        <position position="48"/>
    </location>
    <ligand>
        <name>NAD(+)</name>
        <dbReference type="ChEBI" id="CHEBI:57540"/>
    </ligand>
</feature>
<comment type="similarity">
    <text evidence="2 7">Belongs to the UDP-glucose/GDP-mannose dehydrogenase family.</text>
</comment>
<dbReference type="GO" id="GO:0051287">
    <property type="term" value="F:NAD binding"/>
    <property type="evidence" value="ECO:0007669"/>
    <property type="project" value="InterPro"/>
</dbReference>
<dbReference type="NCBIfam" id="TIGR03026">
    <property type="entry name" value="NDP-sugDHase"/>
    <property type="match status" value="1"/>
</dbReference>